<reference evidence="3" key="1">
    <citation type="journal article" date="2019" name="Int. J. Syst. Evol. Microbiol.">
        <title>The Global Catalogue of Microorganisms (GCM) 10K type strain sequencing project: providing services to taxonomists for standard genome sequencing and annotation.</title>
        <authorList>
            <consortium name="The Broad Institute Genomics Platform"/>
            <consortium name="The Broad Institute Genome Sequencing Center for Infectious Disease"/>
            <person name="Wu L."/>
            <person name="Ma J."/>
        </authorList>
    </citation>
    <scope>NUCLEOTIDE SEQUENCE [LARGE SCALE GENOMIC DNA]</scope>
    <source>
        <strain evidence="3">JCM 13581</strain>
    </source>
</reference>
<feature type="region of interest" description="Disordered" evidence="1">
    <location>
        <begin position="269"/>
        <end position="294"/>
    </location>
</feature>
<gene>
    <name evidence="2" type="ORF">GCM10009716_28050</name>
</gene>
<evidence type="ECO:0000256" key="1">
    <source>
        <dbReference type="SAM" id="MobiDB-lite"/>
    </source>
</evidence>
<accession>A0ABP5AM93</accession>
<dbReference type="EMBL" id="BAAAMJ010000029">
    <property type="protein sequence ID" value="GAA1917362.1"/>
    <property type="molecule type" value="Genomic_DNA"/>
</dbReference>
<comment type="caution">
    <text evidence="2">The sequence shown here is derived from an EMBL/GenBank/DDBJ whole genome shotgun (WGS) entry which is preliminary data.</text>
</comment>
<protein>
    <recommendedName>
        <fullName evidence="4">Phosphodiesterase</fullName>
    </recommendedName>
</protein>
<evidence type="ECO:0008006" key="4">
    <source>
        <dbReference type="Google" id="ProtNLM"/>
    </source>
</evidence>
<dbReference type="Proteomes" id="UP001501303">
    <property type="component" value="Unassembled WGS sequence"/>
</dbReference>
<proteinExistence type="predicted"/>
<feature type="compositionally biased region" description="Low complexity" evidence="1">
    <location>
        <begin position="91"/>
        <end position="101"/>
    </location>
</feature>
<keyword evidence="3" id="KW-1185">Reference proteome</keyword>
<evidence type="ECO:0000313" key="2">
    <source>
        <dbReference type="EMBL" id="GAA1917362.1"/>
    </source>
</evidence>
<sequence length="294" mass="30927">MLARLDRCVADILGATGYAPRPYHLVLLSDHGQSPGEPFADAFGERLEDVVQRGCGRPVPRQIRHPETGAEARGTARAALHRPEEPPVPEPAGAQGAGRRAPVVLGSGNLGLVSFPEIQGRASRETLEGSYPQLLRTLTGHPGIGFVLVHSRVHGPVVLGPGGSEHRLRTGEVLGPDPLAPFGPYAAAVVRRTAGFRNVPDLMVNSAVDPATGAVHAFEDQIGSHGGLGGEQSRAFLLSPLALSEADAEGPLTGAESVHRMLRRWLREAAEEPRERDTPWADGAASPAGPSPHA</sequence>
<feature type="compositionally biased region" description="Basic and acidic residues" evidence="1">
    <location>
        <begin position="269"/>
        <end position="279"/>
    </location>
</feature>
<name>A0ABP5AM93_9ACTN</name>
<feature type="region of interest" description="Disordered" evidence="1">
    <location>
        <begin position="58"/>
        <end position="101"/>
    </location>
</feature>
<organism evidence="2 3">
    <name type="scientific">Streptomyces sodiiphilus</name>
    <dbReference type="NCBI Taxonomy" id="226217"/>
    <lineage>
        <taxon>Bacteria</taxon>
        <taxon>Bacillati</taxon>
        <taxon>Actinomycetota</taxon>
        <taxon>Actinomycetes</taxon>
        <taxon>Kitasatosporales</taxon>
        <taxon>Streptomycetaceae</taxon>
        <taxon>Streptomyces</taxon>
    </lineage>
</organism>
<evidence type="ECO:0000313" key="3">
    <source>
        <dbReference type="Proteomes" id="UP001501303"/>
    </source>
</evidence>